<feature type="domain" description="N-acetyltransferase" evidence="1">
    <location>
        <begin position="3"/>
        <end position="168"/>
    </location>
</feature>
<dbReference type="GO" id="GO:0016746">
    <property type="term" value="F:acyltransferase activity"/>
    <property type="evidence" value="ECO:0007669"/>
    <property type="project" value="UniProtKB-KW"/>
</dbReference>
<dbReference type="InterPro" id="IPR000182">
    <property type="entry name" value="GNAT_dom"/>
</dbReference>
<accession>A0ABU5VT40</accession>
<gene>
    <name evidence="2" type="ORF">SHI21_08440</name>
</gene>
<protein>
    <submittedName>
        <fullName evidence="2">GNAT family N-acetyltransferase</fullName>
        <ecNumber evidence="2">2.3.1.-</ecNumber>
    </submittedName>
</protein>
<dbReference type="EMBL" id="JAYGJQ010000001">
    <property type="protein sequence ID" value="MEA9356227.1"/>
    <property type="molecule type" value="Genomic_DNA"/>
</dbReference>
<evidence type="ECO:0000313" key="2">
    <source>
        <dbReference type="EMBL" id="MEA9356227.1"/>
    </source>
</evidence>
<dbReference type="Pfam" id="PF00583">
    <property type="entry name" value="Acetyltransf_1"/>
    <property type="match status" value="1"/>
</dbReference>
<dbReference type="SUPFAM" id="SSF55729">
    <property type="entry name" value="Acyl-CoA N-acyltransferases (Nat)"/>
    <property type="match status" value="1"/>
</dbReference>
<keyword evidence="3" id="KW-1185">Reference proteome</keyword>
<dbReference type="RefSeq" id="WP_323575913.1">
    <property type="nucleotide sequence ID" value="NZ_JAYGJQ010000001.1"/>
</dbReference>
<reference evidence="2 3" key="1">
    <citation type="submission" date="2023-11" db="EMBL/GenBank/DDBJ databases">
        <title>A Novel Polar Bacteriovorax (B. antarcticus) Isolated from the Biocrust in Antarctica.</title>
        <authorList>
            <person name="Mun W."/>
            <person name="Choi S.Y."/>
            <person name="Mitchell R.J."/>
        </authorList>
    </citation>
    <scope>NUCLEOTIDE SEQUENCE [LARGE SCALE GENOMIC DNA]</scope>
    <source>
        <strain evidence="2 3">PP10</strain>
    </source>
</reference>
<dbReference type="Gene3D" id="3.40.630.30">
    <property type="match status" value="1"/>
</dbReference>
<organism evidence="2 3">
    <name type="scientific">Bacteriovorax antarcticus</name>
    <dbReference type="NCBI Taxonomy" id="3088717"/>
    <lineage>
        <taxon>Bacteria</taxon>
        <taxon>Pseudomonadati</taxon>
        <taxon>Bdellovibrionota</taxon>
        <taxon>Bacteriovoracia</taxon>
        <taxon>Bacteriovoracales</taxon>
        <taxon>Bacteriovoracaceae</taxon>
        <taxon>Bacteriovorax</taxon>
    </lineage>
</organism>
<name>A0ABU5VT40_9BACT</name>
<keyword evidence="2" id="KW-0012">Acyltransferase</keyword>
<evidence type="ECO:0000259" key="1">
    <source>
        <dbReference type="PROSITE" id="PS51186"/>
    </source>
</evidence>
<proteinExistence type="predicted"/>
<comment type="caution">
    <text evidence="2">The sequence shown here is derived from an EMBL/GenBank/DDBJ whole genome shotgun (WGS) entry which is preliminary data.</text>
</comment>
<dbReference type="CDD" id="cd04301">
    <property type="entry name" value="NAT_SF"/>
    <property type="match status" value="1"/>
</dbReference>
<dbReference type="Proteomes" id="UP001302274">
    <property type="component" value="Unassembled WGS sequence"/>
</dbReference>
<evidence type="ECO:0000313" key="3">
    <source>
        <dbReference type="Proteomes" id="UP001302274"/>
    </source>
</evidence>
<dbReference type="EC" id="2.3.1.-" evidence="2"/>
<keyword evidence="2" id="KW-0808">Transferase</keyword>
<dbReference type="PROSITE" id="PS51186">
    <property type="entry name" value="GNAT"/>
    <property type="match status" value="1"/>
</dbReference>
<dbReference type="InterPro" id="IPR016181">
    <property type="entry name" value="Acyl_CoA_acyltransferase"/>
</dbReference>
<sequence length="168" mass="18994">MSIKILPMTIQDMEDVSKVQKETFTQDLCEAHSVLLNRFEIFGQYFHVAKNGEELLGYMIAFPWKLGETPVNNQNFPKMLPTPDCFFIHDITLLPAARGTGLARAMIEKACETGRLLGFKTISLVAVAQSGNYWDKNNFLEYLDITPEKKNALIANYGQGSRLMSRVL</sequence>